<feature type="active site" description="Proton acceptor" evidence="2">
    <location>
        <position position="135"/>
    </location>
</feature>
<dbReference type="Gene3D" id="3.90.1140.10">
    <property type="entry name" value="Cyclic phosphodiesterase"/>
    <property type="match status" value="1"/>
</dbReference>
<comment type="caution">
    <text evidence="3">The sequence shown here is derived from an EMBL/GenBank/DDBJ whole genome shotgun (WGS) entry which is preliminary data.</text>
</comment>
<sequence>MNREGMIMNRHFFIAVPLPSDIKAALKVRCEEMKKDFHFKRWVHQEDYHITLAFLGHADEEQLQDVIDETGKNLLNVSPFELKIQGFNTFGRKEYPRILWVDLLESQQLNFVREIVYRDCMKAGFELDKKPFTPHITVARKWDEACGKNSLEALLEENFQLPKFLVEEVVLYESKIEETPKYHKKAVIRLDGQ</sequence>
<proteinExistence type="inferred from homology"/>
<comment type="function">
    <text evidence="2">Hydrolyzes RNA 2',3'-cyclic phosphodiester to an RNA 2'-phosphomonoester.</text>
</comment>
<protein>
    <recommendedName>
        <fullName evidence="2">RNA 2',3'-cyclic phosphodiesterase</fullName>
        <shortName evidence="2">RNA 2',3'-CPDase</shortName>
        <ecNumber evidence="2">3.1.4.58</ecNumber>
    </recommendedName>
</protein>
<accession>A0A2M9PYY3</accession>
<reference evidence="3 4" key="1">
    <citation type="submission" date="2017-11" db="EMBL/GenBank/DDBJ databases">
        <title>Bacterial isolate from king chilli rhizosphere.</title>
        <authorList>
            <person name="Takhelmayum P."/>
            <person name="Sarangthem I."/>
        </authorList>
    </citation>
    <scope>NUCLEOTIDE SEQUENCE [LARGE SCALE GENOMIC DNA]</scope>
    <source>
        <strain evidence="4">t26</strain>
    </source>
</reference>
<dbReference type="SUPFAM" id="SSF55144">
    <property type="entry name" value="LigT-like"/>
    <property type="match status" value="1"/>
</dbReference>
<dbReference type="GO" id="GO:0008664">
    <property type="term" value="F:RNA 2',3'-cyclic 3'-phosphodiesterase activity"/>
    <property type="evidence" value="ECO:0007669"/>
    <property type="project" value="UniProtKB-EC"/>
</dbReference>
<dbReference type="PANTHER" id="PTHR35561">
    <property type="entry name" value="RNA 2',3'-CYCLIC PHOSPHODIESTERASE"/>
    <property type="match status" value="1"/>
</dbReference>
<evidence type="ECO:0000256" key="2">
    <source>
        <dbReference type="HAMAP-Rule" id="MF_01940"/>
    </source>
</evidence>
<dbReference type="GO" id="GO:0004113">
    <property type="term" value="F:2',3'-cyclic-nucleotide 3'-phosphodiesterase activity"/>
    <property type="evidence" value="ECO:0007669"/>
    <property type="project" value="InterPro"/>
</dbReference>
<dbReference type="Proteomes" id="UP000232101">
    <property type="component" value="Unassembled WGS sequence"/>
</dbReference>
<dbReference type="PANTHER" id="PTHR35561:SF1">
    <property type="entry name" value="RNA 2',3'-CYCLIC PHOSPHODIESTERASE"/>
    <property type="match status" value="1"/>
</dbReference>
<dbReference type="EMBL" id="PHQY01000684">
    <property type="protein sequence ID" value="PJO41037.1"/>
    <property type="molecule type" value="Genomic_DNA"/>
</dbReference>
<feature type="short sequence motif" description="HXTX 2" evidence="2">
    <location>
        <begin position="135"/>
        <end position="138"/>
    </location>
</feature>
<dbReference type="EC" id="3.1.4.58" evidence="2"/>
<evidence type="ECO:0000313" key="4">
    <source>
        <dbReference type="Proteomes" id="UP000232101"/>
    </source>
</evidence>
<evidence type="ECO:0000313" key="3">
    <source>
        <dbReference type="EMBL" id="PJO41037.1"/>
    </source>
</evidence>
<dbReference type="Pfam" id="PF13563">
    <property type="entry name" value="2_5_RNA_ligase2"/>
    <property type="match status" value="1"/>
</dbReference>
<dbReference type="STRING" id="582475.ACZ11_22955"/>
<evidence type="ECO:0000256" key="1">
    <source>
        <dbReference type="ARBA" id="ARBA00022801"/>
    </source>
</evidence>
<name>A0A2M9PYY3_9BACI</name>
<organism evidence="3 4">
    <name type="scientific">Lysinibacillus xylanilyticus</name>
    <dbReference type="NCBI Taxonomy" id="582475"/>
    <lineage>
        <taxon>Bacteria</taxon>
        <taxon>Bacillati</taxon>
        <taxon>Bacillota</taxon>
        <taxon>Bacilli</taxon>
        <taxon>Bacillales</taxon>
        <taxon>Bacillaceae</taxon>
        <taxon>Lysinibacillus</taxon>
    </lineage>
</organism>
<keyword evidence="1 2" id="KW-0378">Hydrolase</keyword>
<dbReference type="HAMAP" id="MF_01940">
    <property type="entry name" value="RNA_CPDase"/>
    <property type="match status" value="1"/>
</dbReference>
<dbReference type="AlphaFoldDB" id="A0A2M9PYY3"/>
<dbReference type="InterPro" id="IPR009097">
    <property type="entry name" value="Cyclic_Pdiesterase"/>
</dbReference>
<comment type="similarity">
    <text evidence="2">Belongs to the 2H phosphoesterase superfamily. ThpR family.</text>
</comment>
<dbReference type="InterPro" id="IPR004175">
    <property type="entry name" value="RNA_CPDase"/>
</dbReference>
<gene>
    <name evidence="3" type="ORF">CWD94_24885</name>
</gene>
<comment type="catalytic activity">
    <reaction evidence="2">
        <text>a 3'-end 2',3'-cyclophospho-ribonucleotide-RNA + H2O = a 3'-end 2'-phospho-ribonucleotide-RNA + H(+)</text>
        <dbReference type="Rhea" id="RHEA:11828"/>
        <dbReference type="Rhea" id="RHEA-COMP:10464"/>
        <dbReference type="Rhea" id="RHEA-COMP:17353"/>
        <dbReference type="ChEBI" id="CHEBI:15377"/>
        <dbReference type="ChEBI" id="CHEBI:15378"/>
        <dbReference type="ChEBI" id="CHEBI:83064"/>
        <dbReference type="ChEBI" id="CHEBI:173113"/>
        <dbReference type="EC" id="3.1.4.58"/>
    </reaction>
</comment>
<feature type="short sequence motif" description="HXTX 1" evidence="2">
    <location>
        <begin position="49"/>
        <end position="52"/>
    </location>
</feature>
<dbReference type="NCBIfam" id="TIGR02258">
    <property type="entry name" value="2_5_ligase"/>
    <property type="match status" value="1"/>
</dbReference>
<feature type="active site" description="Proton donor" evidence="2">
    <location>
        <position position="49"/>
    </location>
</feature>